<organism evidence="1 2">
    <name type="scientific">Gloeophyllum trabeum (strain ATCC 11539 / FP-39264 / Madison 617)</name>
    <name type="common">Brown rot fungus</name>
    <dbReference type="NCBI Taxonomy" id="670483"/>
    <lineage>
        <taxon>Eukaryota</taxon>
        <taxon>Fungi</taxon>
        <taxon>Dikarya</taxon>
        <taxon>Basidiomycota</taxon>
        <taxon>Agaricomycotina</taxon>
        <taxon>Agaricomycetes</taxon>
        <taxon>Gloeophyllales</taxon>
        <taxon>Gloeophyllaceae</taxon>
        <taxon>Gloeophyllum</taxon>
    </lineage>
</organism>
<accession>S7Q7V6</accession>
<dbReference type="eggNOG" id="ENOG502RD30">
    <property type="taxonomic scope" value="Eukaryota"/>
</dbReference>
<dbReference type="AlphaFoldDB" id="S7Q7V6"/>
<gene>
    <name evidence="1" type="ORF">GLOTRDRAFT_19846</name>
</gene>
<dbReference type="GeneID" id="19304991"/>
<evidence type="ECO:0000313" key="2">
    <source>
        <dbReference type="Proteomes" id="UP000030669"/>
    </source>
</evidence>
<evidence type="ECO:0000313" key="1">
    <source>
        <dbReference type="EMBL" id="EPQ55523.1"/>
    </source>
</evidence>
<feature type="non-terminal residue" evidence="1">
    <location>
        <position position="1"/>
    </location>
</feature>
<reference evidence="1 2" key="1">
    <citation type="journal article" date="2012" name="Science">
        <title>The Paleozoic origin of enzymatic lignin decomposition reconstructed from 31 fungal genomes.</title>
        <authorList>
            <person name="Floudas D."/>
            <person name="Binder M."/>
            <person name="Riley R."/>
            <person name="Barry K."/>
            <person name="Blanchette R.A."/>
            <person name="Henrissat B."/>
            <person name="Martinez A.T."/>
            <person name="Otillar R."/>
            <person name="Spatafora J.W."/>
            <person name="Yadav J.S."/>
            <person name="Aerts A."/>
            <person name="Benoit I."/>
            <person name="Boyd A."/>
            <person name="Carlson A."/>
            <person name="Copeland A."/>
            <person name="Coutinho P.M."/>
            <person name="de Vries R.P."/>
            <person name="Ferreira P."/>
            <person name="Findley K."/>
            <person name="Foster B."/>
            <person name="Gaskell J."/>
            <person name="Glotzer D."/>
            <person name="Gorecki P."/>
            <person name="Heitman J."/>
            <person name="Hesse C."/>
            <person name="Hori C."/>
            <person name="Igarashi K."/>
            <person name="Jurgens J.A."/>
            <person name="Kallen N."/>
            <person name="Kersten P."/>
            <person name="Kohler A."/>
            <person name="Kuees U."/>
            <person name="Kumar T.K.A."/>
            <person name="Kuo A."/>
            <person name="LaButti K."/>
            <person name="Larrondo L.F."/>
            <person name="Lindquist E."/>
            <person name="Ling A."/>
            <person name="Lombard V."/>
            <person name="Lucas S."/>
            <person name="Lundell T."/>
            <person name="Martin R."/>
            <person name="McLaughlin D.J."/>
            <person name="Morgenstern I."/>
            <person name="Morin E."/>
            <person name="Murat C."/>
            <person name="Nagy L.G."/>
            <person name="Nolan M."/>
            <person name="Ohm R.A."/>
            <person name="Patyshakuliyeva A."/>
            <person name="Rokas A."/>
            <person name="Ruiz-Duenas F.J."/>
            <person name="Sabat G."/>
            <person name="Salamov A."/>
            <person name="Samejima M."/>
            <person name="Schmutz J."/>
            <person name="Slot J.C."/>
            <person name="St John F."/>
            <person name="Stenlid J."/>
            <person name="Sun H."/>
            <person name="Sun S."/>
            <person name="Syed K."/>
            <person name="Tsang A."/>
            <person name="Wiebenga A."/>
            <person name="Young D."/>
            <person name="Pisabarro A."/>
            <person name="Eastwood D.C."/>
            <person name="Martin F."/>
            <person name="Cullen D."/>
            <person name="Grigoriev I.V."/>
            <person name="Hibbett D.S."/>
        </authorList>
    </citation>
    <scope>NUCLEOTIDE SEQUENCE [LARGE SCALE GENOMIC DNA]</scope>
    <source>
        <strain evidence="1 2">ATCC 11539</strain>
    </source>
</reference>
<dbReference type="Proteomes" id="UP000030669">
    <property type="component" value="Unassembled WGS sequence"/>
</dbReference>
<dbReference type="HOGENOM" id="CLU_158819_1_0_1"/>
<sequence>GEVTGKRNAKMEYIKYWKKVVERYHVVIVSWPSGLRFGNLSSAVTRQTDLRRLLAHWEEGKTHWKTISPAELKRLNAER</sequence>
<keyword evidence="2" id="KW-1185">Reference proteome</keyword>
<feature type="non-terminal residue" evidence="1">
    <location>
        <position position="79"/>
    </location>
</feature>
<dbReference type="RefSeq" id="XP_007865486.1">
    <property type="nucleotide sequence ID" value="XM_007867295.1"/>
</dbReference>
<dbReference type="KEGG" id="gtr:GLOTRDRAFT_19846"/>
<proteinExistence type="predicted"/>
<protein>
    <submittedName>
        <fullName evidence="1">Uncharacterized protein</fullName>
    </submittedName>
</protein>
<name>S7Q7V6_GLOTA</name>
<dbReference type="OrthoDB" id="2657487at2759"/>
<dbReference type="EMBL" id="KB469301">
    <property type="protein sequence ID" value="EPQ55523.1"/>
    <property type="molecule type" value="Genomic_DNA"/>
</dbReference>